<protein>
    <recommendedName>
        <fullName evidence="1">F-box domain-containing protein</fullName>
    </recommendedName>
</protein>
<dbReference type="InterPro" id="IPR036047">
    <property type="entry name" value="F-box-like_dom_sf"/>
</dbReference>
<evidence type="ECO:0000259" key="1">
    <source>
        <dbReference type="PROSITE" id="PS50181"/>
    </source>
</evidence>
<dbReference type="SUPFAM" id="SSF52047">
    <property type="entry name" value="RNI-like"/>
    <property type="match status" value="1"/>
</dbReference>
<feature type="non-terminal residue" evidence="2">
    <location>
        <position position="492"/>
    </location>
</feature>
<dbReference type="Proteomes" id="UP000029121">
    <property type="component" value="Unassembled WGS sequence"/>
</dbReference>
<dbReference type="eggNOG" id="ENOG502RRQ4">
    <property type="taxonomic scope" value="Eukaryota"/>
</dbReference>
<dbReference type="InterPro" id="IPR053781">
    <property type="entry name" value="F-box_AtFBL13-like"/>
</dbReference>
<dbReference type="OrthoDB" id="612216at2759"/>
<evidence type="ECO:0000313" key="3">
    <source>
        <dbReference type="Proteomes" id="UP000029121"/>
    </source>
</evidence>
<name>R0H4U6_9BRAS</name>
<feature type="domain" description="F-box" evidence="1">
    <location>
        <begin position="14"/>
        <end position="62"/>
    </location>
</feature>
<dbReference type="PANTHER" id="PTHR31293">
    <property type="entry name" value="RNI-LIKE SUPERFAMILY PROTEIN"/>
    <property type="match status" value="1"/>
</dbReference>
<dbReference type="AlphaFoldDB" id="R0H4U6"/>
<dbReference type="SUPFAM" id="SSF81383">
    <property type="entry name" value="F-box domain"/>
    <property type="match status" value="1"/>
</dbReference>
<dbReference type="InterPro" id="IPR055411">
    <property type="entry name" value="LRR_FXL15/At3g58940/PEG3-like"/>
</dbReference>
<sequence>MKSKNKKKVVDGSRDLISGLPDAMLCHILSFLPTKEAASTTALAKRWRPLLAFVPNLDFDDSIFPHPRESESVMAFVDNVLALQENATLKRFHLKCKDVVDGYRVLDWLPKVLKRDVLDIDLHIPSPCGFCSKSSFYPPLPSEIFVSKTLVRLKIQFKNGVSINVEGDVSLPNLKTLHLDSFKIDTRMFNKLLSGCHVLEELVLVKLMWDESVEPGTCFVTVSIPTLKRLLFSRFQYFDEDEDSVEATDFNESVSFSFHNSNLVYLKYSDTIAGRYQQVSFDSLVEAKLKLRKTSGQTEKDKVNVTKLLMGICNVKILYLSYFTLKVLGCCSETMPIFENLIQLTIKTALDVGWESLPPVLNNCPNLQTLVFDGLHHKYTVKCGDEEGCVCEGQDDFGVEEDINTCLSSSPVKVIKIFNFGEICYVEEDIDDQIKQVIQFLETMPNLEQVIVYYNTPNDEDVMELCKQLQELPKVGSAKCEVQIISDIPNLS</sequence>
<dbReference type="InterPro" id="IPR032675">
    <property type="entry name" value="LRR_dom_sf"/>
</dbReference>
<dbReference type="KEGG" id="crb:17877410"/>
<dbReference type="InterPro" id="IPR006566">
    <property type="entry name" value="FBD"/>
</dbReference>
<dbReference type="Pfam" id="PF00646">
    <property type="entry name" value="F-box"/>
    <property type="match status" value="1"/>
</dbReference>
<dbReference type="SMART" id="SM00579">
    <property type="entry name" value="FBD"/>
    <property type="match status" value="1"/>
</dbReference>
<dbReference type="InterPro" id="IPR055294">
    <property type="entry name" value="FBL60-like"/>
</dbReference>
<evidence type="ECO:0000313" key="2">
    <source>
        <dbReference type="EMBL" id="EOA18513.1"/>
    </source>
</evidence>
<dbReference type="Gene3D" id="1.20.1280.50">
    <property type="match status" value="1"/>
</dbReference>
<gene>
    <name evidence="2" type="ORF">CARUB_v10007065mg</name>
</gene>
<organism evidence="2 3">
    <name type="scientific">Capsella rubella</name>
    <dbReference type="NCBI Taxonomy" id="81985"/>
    <lineage>
        <taxon>Eukaryota</taxon>
        <taxon>Viridiplantae</taxon>
        <taxon>Streptophyta</taxon>
        <taxon>Embryophyta</taxon>
        <taxon>Tracheophyta</taxon>
        <taxon>Spermatophyta</taxon>
        <taxon>Magnoliopsida</taxon>
        <taxon>eudicotyledons</taxon>
        <taxon>Gunneridae</taxon>
        <taxon>Pentapetalae</taxon>
        <taxon>rosids</taxon>
        <taxon>malvids</taxon>
        <taxon>Brassicales</taxon>
        <taxon>Brassicaceae</taxon>
        <taxon>Camelineae</taxon>
        <taxon>Capsella</taxon>
    </lineage>
</organism>
<keyword evidence="3" id="KW-1185">Reference proteome</keyword>
<reference evidence="3" key="1">
    <citation type="journal article" date="2013" name="Nat. Genet.">
        <title>The Capsella rubella genome and the genomic consequences of rapid mating system evolution.</title>
        <authorList>
            <person name="Slotte T."/>
            <person name="Hazzouri K.M."/>
            <person name="Agren J.A."/>
            <person name="Koenig D."/>
            <person name="Maumus F."/>
            <person name="Guo Y.L."/>
            <person name="Steige K."/>
            <person name="Platts A.E."/>
            <person name="Escobar J.S."/>
            <person name="Newman L.K."/>
            <person name="Wang W."/>
            <person name="Mandakova T."/>
            <person name="Vello E."/>
            <person name="Smith L.M."/>
            <person name="Henz S.R."/>
            <person name="Steffen J."/>
            <person name="Takuno S."/>
            <person name="Brandvain Y."/>
            <person name="Coop G."/>
            <person name="Andolfatto P."/>
            <person name="Hu T.T."/>
            <person name="Blanchette M."/>
            <person name="Clark R.M."/>
            <person name="Quesneville H."/>
            <person name="Nordborg M."/>
            <person name="Gaut B.S."/>
            <person name="Lysak M.A."/>
            <person name="Jenkins J."/>
            <person name="Grimwood J."/>
            <person name="Chapman J."/>
            <person name="Prochnik S."/>
            <person name="Shu S."/>
            <person name="Rokhsar D."/>
            <person name="Schmutz J."/>
            <person name="Weigel D."/>
            <person name="Wright S.I."/>
        </authorList>
    </citation>
    <scope>NUCLEOTIDE SEQUENCE [LARGE SCALE GENOMIC DNA]</scope>
    <source>
        <strain evidence="3">cv. Monte Gargano</strain>
    </source>
</reference>
<dbReference type="Pfam" id="PF24758">
    <property type="entry name" value="LRR_At5g56370"/>
    <property type="match status" value="1"/>
</dbReference>
<proteinExistence type="predicted"/>
<dbReference type="PROSITE" id="PS50181">
    <property type="entry name" value="FBOX"/>
    <property type="match status" value="1"/>
</dbReference>
<accession>R0H4U6</accession>
<dbReference type="EMBL" id="KB870811">
    <property type="protein sequence ID" value="EOA18513.1"/>
    <property type="molecule type" value="Genomic_DNA"/>
</dbReference>
<dbReference type="Gene3D" id="3.80.10.10">
    <property type="entry name" value="Ribonuclease Inhibitor"/>
    <property type="match status" value="1"/>
</dbReference>
<dbReference type="InterPro" id="IPR001810">
    <property type="entry name" value="F-box_dom"/>
</dbReference>
<dbReference type="PANTHER" id="PTHR31293:SF16">
    <property type="entry name" value="RNI-LIKE SUPERFAMILY PROTEIN"/>
    <property type="match status" value="1"/>
</dbReference>
<dbReference type="CDD" id="cd22160">
    <property type="entry name" value="F-box_AtFBL13-like"/>
    <property type="match status" value="1"/>
</dbReference>
<dbReference type="STRING" id="81985.R0H4U6"/>